<name>A0A3M0G9I8_9FLAO</name>
<dbReference type="RefSeq" id="WP_121917310.1">
    <property type="nucleotide sequence ID" value="NZ_REFV01000007.1"/>
</dbReference>
<organism evidence="1 2">
    <name type="scientific">Dokdonia sinensis</name>
    <dbReference type="NCBI Taxonomy" id="2479847"/>
    <lineage>
        <taxon>Bacteria</taxon>
        <taxon>Pseudomonadati</taxon>
        <taxon>Bacteroidota</taxon>
        <taxon>Flavobacteriia</taxon>
        <taxon>Flavobacteriales</taxon>
        <taxon>Flavobacteriaceae</taxon>
        <taxon>Dokdonia</taxon>
    </lineage>
</organism>
<dbReference type="SUPFAM" id="SSF56059">
    <property type="entry name" value="Glutathione synthetase ATP-binding domain-like"/>
    <property type="match status" value="1"/>
</dbReference>
<evidence type="ECO:0000313" key="2">
    <source>
        <dbReference type="Proteomes" id="UP000281985"/>
    </source>
</evidence>
<evidence type="ECO:0008006" key="3">
    <source>
        <dbReference type="Google" id="ProtNLM"/>
    </source>
</evidence>
<reference evidence="1 2" key="1">
    <citation type="submission" date="2018-10" db="EMBL/GenBank/DDBJ databases">
        <title>Dokdonia luteus sp. nov., isolated from sea water.</title>
        <authorList>
            <person name="Zhou L.Y."/>
            <person name="Du Z.J."/>
        </authorList>
    </citation>
    <scope>NUCLEOTIDE SEQUENCE [LARGE SCALE GENOMIC DNA]</scope>
    <source>
        <strain evidence="1 2">SH27</strain>
    </source>
</reference>
<proteinExistence type="predicted"/>
<keyword evidence="2" id="KW-1185">Reference proteome</keyword>
<sequence length="398" mass="46422">MIPSIRKTFNDNFKEEYYEGLKEDTVKDLGEPTAFRISETPVFIPKALSDTIFEACDSIIEQLWKLDFDEIRERFIPKELRCPVPMDKPEFLAIDFGMCEDGNGGITPQLIELQAFPTLFFYQPWLGKTFKKNYPTIPQEGFDYFFSGLNDETYFEELKEVILGDEKPENVILLELFPEKQKTRIDFWATRKALGIEVVCMTKVLKEGRKLYYLKDGKKTPINRIYNRVILDELKGIENFKANFSLTDDLDVKYVSHPDWFFMISKCIVPMLKHKNIPESYYLNDFPADIDLTDYVLKPLFSFAGKGVNLHPDQKTIDAIQDKHNYILQKKVQYASVIETNTPKNSKVELRMLYTWNKEEACFKPVINLTRMSKGELINVSYATEDSWIGSSISFFEK</sequence>
<comment type="caution">
    <text evidence="1">The sequence shown here is derived from an EMBL/GenBank/DDBJ whole genome shotgun (WGS) entry which is preliminary data.</text>
</comment>
<evidence type="ECO:0000313" key="1">
    <source>
        <dbReference type="EMBL" id="RMB59142.1"/>
    </source>
</evidence>
<dbReference type="Proteomes" id="UP000281985">
    <property type="component" value="Unassembled WGS sequence"/>
</dbReference>
<gene>
    <name evidence="1" type="ORF">EAX61_08765</name>
</gene>
<dbReference type="AlphaFoldDB" id="A0A3M0G9I8"/>
<protein>
    <recommendedName>
        <fullName evidence="3">Circularly permuted type 2 ATP-grasp protein</fullName>
    </recommendedName>
</protein>
<dbReference type="OrthoDB" id="108192at2"/>
<dbReference type="EMBL" id="REFV01000007">
    <property type="protein sequence ID" value="RMB59142.1"/>
    <property type="molecule type" value="Genomic_DNA"/>
</dbReference>
<accession>A0A3M0G9I8</accession>